<keyword evidence="2" id="KW-1133">Transmembrane helix</keyword>
<evidence type="ECO:0000256" key="1">
    <source>
        <dbReference type="SAM" id="MobiDB-lite"/>
    </source>
</evidence>
<dbReference type="AlphaFoldDB" id="A0A2N3VB21"/>
<keyword evidence="4" id="KW-1185">Reference proteome</keyword>
<organism evidence="3 4">
    <name type="scientific">Nocardia fluminea</name>
    <dbReference type="NCBI Taxonomy" id="134984"/>
    <lineage>
        <taxon>Bacteria</taxon>
        <taxon>Bacillati</taxon>
        <taxon>Actinomycetota</taxon>
        <taxon>Actinomycetes</taxon>
        <taxon>Mycobacteriales</taxon>
        <taxon>Nocardiaceae</taxon>
        <taxon>Nocardia</taxon>
    </lineage>
</organism>
<evidence type="ECO:0000256" key="2">
    <source>
        <dbReference type="SAM" id="Phobius"/>
    </source>
</evidence>
<accession>A0A2N3VB21</accession>
<dbReference type="EMBL" id="PJMW01000002">
    <property type="protein sequence ID" value="PKV78819.1"/>
    <property type="molecule type" value="Genomic_DNA"/>
</dbReference>
<sequence length="102" mass="10450">MIYGAGILVALIGVIATSHSLPAGLALLGFAVALLVIGGVLSSRNSRRLRSKYQRPRIDTGGKAGRRGIDDADSLSQTYGQGYSGGGFSGSGGRGVRSCYAF</sequence>
<evidence type="ECO:0000313" key="4">
    <source>
        <dbReference type="Proteomes" id="UP000233766"/>
    </source>
</evidence>
<protein>
    <submittedName>
        <fullName evidence="3">Uncharacterized protein</fullName>
    </submittedName>
</protein>
<comment type="caution">
    <text evidence="3">The sequence shown here is derived from an EMBL/GenBank/DDBJ whole genome shotgun (WGS) entry which is preliminary data.</text>
</comment>
<dbReference type="RefSeq" id="WP_101465193.1">
    <property type="nucleotide sequence ID" value="NZ_PJMW01000002.1"/>
</dbReference>
<keyword evidence="2" id="KW-0472">Membrane</keyword>
<feature type="transmembrane region" description="Helical" evidence="2">
    <location>
        <begin position="26"/>
        <end position="43"/>
    </location>
</feature>
<gene>
    <name evidence="3" type="ORF">ATK86_3201</name>
</gene>
<evidence type="ECO:0000313" key="3">
    <source>
        <dbReference type="EMBL" id="PKV78819.1"/>
    </source>
</evidence>
<proteinExistence type="predicted"/>
<keyword evidence="2" id="KW-0812">Transmembrane</keyword>
<name>A0A2N3VB21_9NOCA</name>
<dbReference type="Proteomes" id="UP000233766">
    <property type="component" value="Unassembled WGS sequence"/>
</dbReference>
<reference evidence="3 4" key="1">
    <citation type="submission" date="2017-12" db="EMBL/GenBank/DDBJ databases">
        <title>Sequencing the genomes of 1000 Actinobacteria strains.</title>
        <authorList>
            <person name="Klenk H.-P."/>
        </authorList>
    </citation>
    <scope>NUCLEOTIDE SEQUENCE [LARGE SCALE GENOMIC DNA]</scope>
    <source>
        <strain evidence="3 4">DSM 44489</strain>
    </source>
</reference>
<feature type="region of interest" description="Disordered" evidence="1">
    <location>
        <begin position="52"/>
        <end position="76"/>
    </location>
</feature>